<comment type="caution">
    <text evidence="2">The sequence shown here is derived from an EMBL/GenBank/DDBJ whole genome shotgun (WGS) entry which is preliminary data.</text>
</comment>
<accession>A0A0V1GJD0</accession>
<sequence>LWIGLVKIVNIVIFISFGINFYRKLLLNLMLILESRIPSLQN</sequence>
<evidence type="ECO:0000313" key="2">
    <source>
        <dbReference type="EMBL" id="KRY98252.1"/>
    </source>
</evidence>
<reference evidence="2 3" key="1">
    <citation type="submission" date="2015-01" db="EMBL/GenBank/DDBJ databases">
        <title>Evolution of Trichinella species and genotypes.</title>
        <authorList>
            <person name="Korhonen P.K."/>
            <person name="Edoardo P."/>
            <person name="Giuseppe L.R."/>
            <person name="Gasser R.B."/>
        </authorList>
    </citation>
    <scope>NUCLEOTIDE SEQUENCE [LARGE SCALE GENOMIC DNA]</scope>
    <source>
        <strain evidence="2">ISS176</strain>
    </source>
</reference>
<organism evidence="2 3">
    <name type="scientific">Trichinella pseudospiralis</name>
    <name type="common">Parasitic roundworm</name>
    <dbReference type="NCBI Taxonomy" id="6337"/>
    <lineage>
        <taxon>Eukaryota</taxon>
        <taxon>Metazoa</taxon>
        <taxon>Ecdysozoa</taxon>
        <taxon>Nematoda</taxon>
        <taxon>Enoplea</taxon>
        <taxon>Dorylaimia</taxon>
        <taxon>Trichinellida</taxon>
        <taxon>Trichinellidae</taxon>
        <taxon>Trichinella</taxon>
    </lineage>
</organism>
<evidence type="ECO:0000313" key="3">
    <source>
        <dbReference type="Proteomes" id="UP000054826"/>
    </source>
</evidence>
<dbReference type="EMBL" id="JYDV01002102">
    <property type="protein sequence ID" value="KRY98252.1"/>
    <property type="molecule type" value="Genomic_DNA"/>
</dbReference>
<keyword evidence="1" id="KW-0472">Membrane</keyword>
<dbReference type="AlphaFoldDB" id="A0A0V1GJD0"/>
<feature type="transmembrane region" description="Helical" evidence="1">
    <location>
        <begin position="6"/>
        <end position="22"/>
    </location>
</feature>
<gene>
    <name evidence="2" type="ORF">T4C_11352</name>
</gene>
<dbReference type="Proteomes" id="UP000054826">
    <property type="component" value="Unassembled WGS sequence"/>
</dbReference>
<keyword evidence="1" id="KW-0812">Transmembrane</keyword>
<protein>
    <submittedName>
        <fullName evidence="2">Uncharacterized protein</fullName>
    </submittedName>
</protein>
<feature type="non-terminal residue" evidence="2">
    <location>
        <position position="1"/>
    </location>
</feature>
<evidence type="ECO:0000256" key="1">
    <source>
        <dbReference type="SAM" id="Phobius"/>
    </source>
</evidence>
<keyword evidence="1" id="KW-1133">Transmembrane helix</keyword>
<feature type="non-terminal residue" evidence="2">
    <location>
        <position position="42"/>
    </location>
</feature>
<name>A0A0V1GJD0_TRIPS</name>
<proteinExistence type="predicted"/>